<dbReference type="Proteomes" id="UP000239663">
    <property type="component" value="Unassembled WGS sequence"/>
</dbReference>
<protein>
    <submittedName>
        <fullName evidence="2">Helicase</fullName>
    </submittedName>
</protein>
<reference evidence="2 3" key="1">
    <citation type="submission" date="2017-12" db="EMBL/GenBank/DDBJ databases">
        <title>Taxonomic description and draft genome of Pradoshia cofamensis Gen. nov., sp. nov., a thermotolerant bacillale isolated from anterior gut of earthworm Eisenia fetida.</title>
        <authorList>
            <person name="Saha T."/>
            <person name="Chakraborty R."/>
        </authorList>
    </citation>
    <scope>NUCLEOTIDE SEQUENCE [LARGE SCALE GENOMIC DNA]</scope>
    <source>
        <strain evidence="2 3">EAG3</strain>
    </source>
</reference>
<evidence type="ECO:0000259" key="1">
    <source>
        <dbReference type="Pfam" id="PF08000"/>
    </source>
</evidence>
<dbReference type="CDD" id="cd13225">
    <property type="entry name" value="PH-like_bacteria"/>
    <property type="match status" value="1"/>
</dbReference>
<dbReference type="GO" id="GO:0004386">
    <property type="term" value="F:helicase activity"/>
    <property type="evidence" value="ECO:0007669"/>
    <property type="project" value="UniProtKB-KW"/>
</dbReference>
<proteinExistence type="predicted"/>
<dbReference type="AlphaFoldDB" id="A0A2S7N5A3"/>
<keyword evidence="2" id="KW-0547">Nucleotide-binding</keyword>
<organism evidence="2 3">
    <name type="scientific">Pradoshia eiseniae</name>
    <dbReference type="NCBI Taxonomy" id="2064768"/>
    <lineage>
        <taxon>Bacteria</taxon>
        <taxon>Bacillati</taxon>
        <taxon>Bacillota</taxon>
        <taxon>Bacilli</taxon>
        <taxon>Bacillales</taxon>
        <taxon>Bacillaceae</taxon>
        <taxon>Pradoshia</taxon>
    </lineage>
</organism>
<dbReference type="Pfam" id="PF08000">
    <property type="entry name" value="bPH_1"/>
    <property type="match status" value="1"/>
</dbReference>
<sequence length="125" mass="14304">MGYLDAFLGNSSNMKTEEAEEKLKDILFPEEKVNQAYKLIRDMMVFTEHRLILVDVQGMTGKKVEYHSIPYKSITHFSTETAGTFDLDSELKIWLSGADLPIEKTFKKGASISEVQQLLAYYVCR</sequence>
<dbReference type="PANTHER" id="PTHR35796">
    <property type="entry name" value="HYPOTHETICAL CYTOSOLIC PROTEIN"/>
    <property type="match status" value="1"/>
</dbReference>
<dbReference type="RefSeq" id="WP_104848303.1">
    <property type="nucleotide sequence ID" value="NZ_PKOZ01000001.1"/>
</dbReference>
<keyword evidence="2" id="KW-0378">Hydrolase</keyword>
<dbReference type="InterPro" id="IPR012544">
    <property type="entry name" value="PHb"/>
</dbReference>
<name>A0A2S7N5A3_9BACI</name>
<dbReference type="EMBL" id="PKOZ01000001">
    <property type="protein sequence ID" value="PQD97208.1"/>
    <property type="molecule type" value="Genomic_DNA"/>
</dbReference>
<keyword evidence="2" id="KW-0347">Helicase</keyword>
<evidence type="ECO:0000313" key="3">
    <source>
        <dbReference type="Proteomes" id="UP000239663"/>
    </source>
</evidence>
<dbReference type="OrthoDB" id="9803613at2"/>
<accession>A0A2S7N5A3</accession>
<evidence type="ECO:0000313" key="2">
    <source>
        <dbReference type="EMBL" id="PQD97208.1"/>
    </source>
</evidence>
<keyword evidence="2" id="KW-0067">ATP-binding</keyword>
<dbReference type="Gene3D" id="2.30.29.50">
    <property type="entry name" value="Bacterial Pleckstrin homology domain"/>
    <property type="match status" value="1"/>
</dbReference>
<dbReference type="SUPFAM" id="SSF50729">
    <property type="entry name" value="PH domain-like"/>
    <property type="match status" value="1"/>
</dbReference>
<comment type="caution">
    <text evidence="2">The sequence shown here is derived from an EMBL/GenBank/DDBJ whole genome shotgun (WGS) entry which is preliminary data.</text>
</comment>
<feature type="domain" description="Bacterial Pleckstrin homology" evidence="1">
    <location>
        <begin position="4"/>
        <end position="123"/>
    </location>
</feature>
<dbReference type="PANTHER" id="PTHR35796:SF3">
    <property type="entry name" value="BHLH DOMAIN-CONTAINING PROTEIN"/>
    <property type="match status" value="1"/>
</dbReference>
<keyword evidence="3" id="KW-1185">Reference proteome</keyword>
<gene>
    <name evidence="2" type="ORF">CYL18_04885</name>
</gene>
<dbReference type="InterPro" id="IPR037063">
    <property type="entry name" value="PHb_sf"/>
</dbReference>